<keyword evidence="2" id="KW-1133">Transmembrane helix</keyword>
<organism evidence="3 4">
    <name type="scientific">Alteribacillus bidgolensis</name>
    <dbReference type="NCBI Taxonomy" id="930129"/>
    <lineage>
        <taxon>Bacteria</taxon>
        <taxon>Bacillati</taxon>
        <taxon>Bacillota</taxon>
        <taxon>Bacilli</taxon>
        <taxon>Bacillales</taxon>
        <taxon>Bacillaceae</taxon>
        <taxon>Alteribacillus</taxon>
    </lineage>
</organism>
<keyword evidence="2" id="KW-0472">Membrane</keyword>
<keyword evidence="2" id="KW-0812">Transmembrane</keyword>
<accession>A0A1G8Q7B0</accession>
<gene>
    <name evidence="3" type="ORF">SAMN05216352_11817</name>
</gene>
<keyword evidence="1" id="KW-0175">Coiled coil</keyword>
<reference evidence="3 4" key="1">
    <citation type="submission" date="2016-10" db="EMBL/GenBank/DDBJ databases">
        <authorList>
            <person name="de Groot N.N."/>
        </authorList>
    </citation>
    <scope>NUCLEOTIDE SEQUENCE [LARGE SCALE GENOMIC DNA]</scope>
    <source>
        <strain evidence="4">P4B,CCM 7963,CECT 7998,DSM 25260,IBRC-M 10614,KCTC 13821</strain>
    </source>
</reference>
<dbReference type="Proteomes" id="UP000199017">
    <property type="component" value="Unassembled WGS sequence"/>
</dbReference>
<feature type="coiled-coil region" evidence="1">
    <location>
        <begin position="178"/>
        <end position="262"/>
    </location>
</feature>
<dbReference type="AlphaFoldDB" id="A0A1G8Q7B0"/>
<proteinExistence type="predicted"/>
<protein>
    <submittedName>
        <fullName evidence="3">Uncharacterized protein</fullName>
    </submittedName>
</protein>
<evidence type="ECO:0000313" key="3">
    <source>
        <dbReference type="EMBL" id="SDJ00305.1"/>
    </source>
</evidence>
<evidence type="ECO:0000256" key="2">
    <source>
        <dbReference type="SAM" id="Phobius"/>
    </source>
</evidence>
<dbReference type="RefSeq" id="WP_091587666.1">
    <property type="nucleotide sequence ID" value="NZ_FNDU01000018.1"/>
</dbReference>
<dbReference type="OrthoDB" id="2425971at2"/>
<dbReference type="EMBL" id="FNDU01000018">
    <property type="protein sequence ID" value="SDJ00305.1"/>
    <property type="molecule type" value="Genomic_DNA"/>
</dbReference>
<evidence type="ECO:0000256" key="1">
    <source>
        <dbReference type="SAM" id="Coils"/>
    </source>
</evidence>
<sequence length="271" mass="32510">MFNKDRVNLRKRVSKWYIIGTSSVFLVMAYFLSSGLFMEEEFDVLASPIKEEIDTRGQSEMEILEWIYDKGQNKMQVLLDIKDLRFDAEELQYRAIQRSDARELQVTIPYQLEEYVVVNIDGIDQEFVQMSLEVLEENEEGEYQQIAQLFTDMREVDREQIDTIDQENYLFYVMDTLIETSEEDIKMLENQREESKNEVAEMDDEIRQIKNERMYETEEEQLQTDNYINSLEAEKEQVISEEEEIKEKIKIEKERIKNYKERKRDSTISPS</sequence>
<keyword evidence="4" id="KW-1185">Reference proteome</keyword>
<feature type="transmembrane region" description="Helical" evidence="2">
    <location>
        <begin position="16"/>
        <end position="38"/>
    </location>
</feature>
<name>A0A1G8Q7B0_9BACI</name>
<evidence type="ECO:0000313" key="4">
    <source>
        <dbReference type="Proteomes" id="UP000199017"/>
    </source>
</evidence>
<dbReference type="STRING" id="930129.SAMN05216352_11817"/>